<comment type="caution">
    <text evidence="4">The sequence shown here is derived from an EMBL/GenBank/DDBJ whole genome shotgun (WGS) entry which is preliminary data.</text>
</comment>
<sequence>MHHLKPLFLVGISAAAAAENNSACSPVSTIFVTVPTSPTTETIYALSEGSTATVGIEALGDGAAQMTSTVVTTTITSSVTSTQVISVIQASSPAEGQAAYSFTEENGTTTWLGATPPSSASLITSTAVITLQPVPPGYVSLQQAVTPLMSYLTLSSTETVTETRTETQTLGNSTASTLAGAYTGFASNGWNSSIPKFITVKSPPVGSVTIAEKLAYFSGTAYPIAPSGIVRSPSGYAARHIKARNVGDIVIATIDGVAVSWTNNYDPVPATPLQLGPEPSPASSTFSSPVQTESNSATSPTTTVGVYVPVVLPAPSLTSTSSSSAAQLATSHAIAWPSNSNTSTASRATVTANASSCGDTSAQFLIDFDDLPRFSAGPGDTDIPPIFNPYHKLFFQAYFGYVPPPSDPFPPISPPQLAVYRADDSGAMSSPDAGLELAGEIGSGPRASDSAYWIDAYSAYLGCTNPGPNDCSITVKGYQDWSTSSVITQGFTQPPCPGLKNCSLALVELADGFRGLTGLQIIATVGTTPVDWYMDNLSLGWSNNSCAAQLERSSQQ</sequence>
<protein>
    <recommendedName>
        <fullName evidence="3">DUF7371 domain-containing protein</fullName>
    </recommendedName>
</protein>
<evidence type="ECO:0000313" key="4">
    <source>
        <dbReference type="EMBL" id="CAF9906845.1"/>
    </source>
</evidence>
<reference evidence="4" key="1">
    <citation type="submission" date="2021-03" db="EMBL/GenBank/DDBJ databases">
        <authorList>
            <person name="Tagirdzhanova G."/>
        </authorList>
    </citation>
    <scope>NUCLEOTIDE SEQUENCE</scope>
</reference>
<name>A0A8H3I848_9LECA</name>
<keyword evidence="2" id="KW-0732">Signal</keyword>
<dbReference type="Pfam" id="PF24086">
    <property type="entry name" value="DUF7371"/>
    <property type="match status" value="1"/>
</dbReference>
<evidence type="ECO:0000256" key="2">
    <source>
        <dbReference type="SAM" id="SignalP"/>
    </source>
</evidence>
<feature type="region of interest" description="Disordered" evidence="1">
    <location>
        <begin position="270"/>
        <end position="300"/>
    </location>
</feature>
<evidence type="ECO:0000313" key="5">
    <source>
        <dbReference type="Proteomes" id="UP000664534"/>
    </source>
</evidence>
<dbReference type="AlphaFoldDB" id="A0A8H3I848"/>
<dbReference type="Proteomes" id="UP000664534">
    <property type="component" value="Unassembled WGS sequence"/>
</dbReference>
<feature type="chain" id="PRO_5034609214" description="DUF7371 domain-containing protein" evidence="2">
    <location>
        <begin position="19"/>
        <end position="556"/>
    </location>
</feature>
<evidence type="ECO:0000256" key="1">
    <source>
        <dbReference type="SAM" id="MobiDB-lite"/>
    </source>
</evidence>
<organism evidence="4 5">
    <name type="scientific">Imshaugia aleurites</name>
    <dbReference type="NCBI Taxonomy" id="172621"/>
    <lineage>
        <taxon>Eukaryota</taxon>
        <taxon>Fungi</taxon>
        <taxon>Dikarya</taxon>
        <taxon>Ascomycota</taxon>
        <taxon>Pezizomycotina</taxon>
        <taxon>Lecanoromycetes</taxon>
        <taxon>OSLEUM clade</taxon>
        <taxon>Lecanoromycetidae</taxon>
        <taxon>Lecanorales</taxon>
        <taxon>Lecanorineae</taxon>
        <taxon>Parmeliaceae</taxon>
        <taxon>Imshaugia</taxon>
    </lineage>
</organism>
<accession>A0A8H3I848</accession>
<dbReference type="OrthoDB" id="5385013at2759"/>
<dbReference type="InterPro" id="IPR055795">
    <property type="entry name" value="DUF7371"/>
</dbReference>
<evidence type="ECO:0000259" key="3">
    <source>
        <dbReference type="Pfam" id="PF24086"/>
    </source>
</evidence>
<keyword evidence="5" id="KW-1185">Reference proteome</keyword>
<feature type="signal peptide" evidence="2">
    <location>
        <begin position="1"/>
        <end position="18"/>
    </location>
</feature>
<feature type="compositionally biased region" description="Polar residues" evidence="1">
    <location>
        <begin position="281"/>
        <end position="297"/>
    </location>
</feature>
<dbReference type="EMBL" id="CAJPDT010000003">
    <property type="protein sequence ID" value="CAF9906845.1"/>
    <property type="molecule type" value="Genomic_DNA"/>
</dbReference>
<gene>
    <name evidence="4" type="ORF">IMSHALPRED_005370</name>
</gene>
<feature type="domain" description="DUF7371" evidence="3">
    <location>
        <begin position="362"/>
        <end position="552"/>
    </location>
</feature>
<proteinExistence type="predicted"/>